<feature type="region of interest" description="Disordered" evidence="1">
    <location>
        <begin position="1"/>
        <end position="23"/>
    </location>
</feature>
<dbReference type="EMBL" id="CABIKO010000008">
    <property type="protein sequence ID" value="VVA13479.1"/>
    <property type="molecule type" value="Genomic_DNA"/>
</dbReference>
<dbReference type="Proteomes" id="UP000327085">
    <property type="component" value="Chromosome 1"/>
</dbReference>
<proteinExistence type="predicted"/>
<evidence type="ECO:0000313" key="2">
    <source>
        <dbReference type="EMBL" id="VVA13479.1"/>
    </source>
</evidence>
<dbReference type="Gramene" id="VVA13479">
    <property type="protein sequence ID" value="VVA13479"/>
    <property type="gene ID" value="Prudul26B000776"/>
</dbReference>
<feature type="compositionally biased region" description="Basic residues" evidence="1">
    <location>
        <begin position="66"/>
        <end position="80"/>
    </location>
</feature>
<reference evidence="3" key="1">
    <citation type="journal article" date="2020" name="Plant J.">
        <title>Transposons played a major role in the diversification between the closely related almond and peach genomes: results from the almond genome sequence.</title>
        <authorList>
            <person name="Alioto T."/>
            <person name="Alexiou K.G."/>
            <person name="Bardil A."/>
            <person name="Barteri F."/>
            <person name="Castanera R."/>
            <person name="Cruz F."/>
            <person name="Dhingra A."/>
            <person name="Duval H."/>
            <person name="Fernandez I Marti A."/>
            <person name="Frias L."/>
            <person name="Galan B."/>
            <person name="Garcia J.L."/>
            <person name="Howad W."/>
            <person name="Gomez-Garrido J."/>
            <person name="Gut M."/>
            <person name="Julca I."/>
            <person name="Morata J."/>
            <person name="Puigdomenech P."/>
            <person name="Ribeca P."/>
            <person name="Rubio Cabetas M.J."/>
            <person name="Vlasova A."/>
            <person name="Wirthensohn M."/>
            <person name="Garcia-Mas J."/>
            <person name="Gabaldon T."/>
            <person name="Casacuberta J.M."/>
            <person name="Arus P."/>
        </authorList>
    </citation>
    <scope>NUCLEOTIDE SEQUENCE [LARGE SCALE GENOMIC DNA]</scope>
    <source>
        <strain evidence="3">cv. Texas</strain>
    </source>
</reference>
<dbReference type="AlphaFoldDB" id="A0A5E4EET5"/>
<evidence type="ECO:0000313" key="3">
    <source>
        <dbReference type="Proteomes" id="UP000327085"/>
    </source>
</evidence>
<feature type="compositionally biased region" description="Basic and acidic residues" evidence="1">
    <location>
        <begin position="1"/>
        <end position="12"/>
    </location>
</feature>
<accession>A0A5E4EET5</accession>
<name>A0A5E4EET5_PRUDU</name>
<sequence>MEVDQVKTKKSEPNYGLKPKTGSVFPSKRKLVKKMVFDSMVEWASSVFCPALSPPSSSAENFTKKPSSKKCKQIVPHQHH</sequence>
<evidence type="ECO:0000256" key="1">
    <source>
        <dbReference type="SAM" id="MobiDB-lite"/>
    </source>
</evidence>
<organism evidence="2 3">
    <name type="scientific">Prunus dulcis</name>
    <name type="common">Almond</name>
    <name type="synonym">Amygdalus dulcis</name>
    <dbReference type="NCBI Taxonomy" id="3755"/>
    <lineage>
        <taxon>Eukaryota</taxon>
        <taxon>Viridiplantae</taxon>
        <taxon>Streptophyta</taxon>
        <taxon>Embryophyta</taxon>
        <taxon>Tracheophyta</taxon>
        <taxon>Spermatophyta</taxon>
        <taxon>Magnoliopsida</taxon>
        <taxon>eudicotyledons</taxon>
        <taxon>Gunneridae</taxon>
        <taxon>Pentapetalae</taxon>
        <taxon>rosids</taxon>
        <taxon>fabids</taxon>
        <taxon>Rosales</taxon>
        <taxon>Rosaceae</taxon>
        <taxon>Amygdaloideae</taxon>
        <taxon>Amygdaleae</taxon>
        <taxon>Prunus</taxon>
    </lineage>
</organism>
<gene>
    <name evidence="2" type="ORF">ALMOND_2B000776</name>
</gene>
<feature type="region of interest" description="Disordered" evidence="1">
    <location>
        <begin position="53"/>
        <end position="80"/>
    </location>
</feature>
<feature type="compositionally biased region" description="Polar residues" evidence="1">
    <location>
        <begin position="54"/>
        <end position="65"/>
    </location>
</feature>
<dbReference type="InParanoid" id="A0A5E4EET5"/>
<protein>
    <submittedName>
        <fullName evidence="2">PREDICTED: PRUPE_1G487200</fullName>
    </submittedName>
</protein>